<accession>A0ABT0XEV1</accession>
<protein>
    <recommendedName>
        <fullName evidence="3">DUF397 domain-containing protein</fullName>
    </recommendedName>
</protein>
<gene>
    <name evidence="1" type="ORF">M1E25_24575</name>
</gene>
<reference evidence="1" key="1">
    <citation type="journal article" date="2023" name="Int. J. Syst. Evol. Microbiol.">
        <title>Streptomyces meridianus sp. nov. isolated from brackish water of the Tagus estuary in Alcochete, Portugal.</title>
        <authorList>
            <person name="Santos J.D.N."/>
            <person name="Klimek D."/>
            <person name="Calusinska M."/>
            <person name="Lobo Da Cunha A."/>
            <person name="Catita J."/>
            <person name="Goncalves H."/>
            <person name="Gonzalez I."/>
            <person name="Reyes F."/>
            <person name="Lage O.M."/>
        </authorList>
    </citation>
    <scope>NUCLEOTIDE SEQUENCE</scope>
    <source>
        <strain evidence="1">MTZ3.1</strain>
    </source>
</reference>
<dbReference type="RefSeq" id="WP_251419352.1">
    <property type="nucleotide sequence ID" value="NZ_JAMQGM010000064.1"/>
</dbReference>
<evidence type="ECO:0008006" key="3">
    <source>
        <dbReference type="Google" id="ProtNLM"/>
    </source>
</evidence>
<name>A0ABT0XEV1_9ACTN</name>
<sequence>MAATYVTCRVLSGRGVQCTAEAADPDAELKICVRHLAEAQRLLNAALGTARPGKGS</sequence>
<proteinExistence type="predicted"/>
<dbReference type="EMBL" id="JAMQGM010000064">
    <property type="protein sequence ID" value="MCM2580473.1"/>
    <property type="molecule type" value="Genomic_DNA"/>
</dbReference>
<organism evidence="1 2">
    <name type="scientific">Streptomyces meridianus</name>
    <dbReference type="NCBI Taxonomy" id="2938945"/>
    <lineage>
        <taxon>Bacteria</taxon>
        <taxon>Bacillati</taxon>
        <taxon>Actinomycetota</taxon>
        <taxon>Actinomycetes</taxon>
        <taxon>Kitasatosporales</taxon>
        <taxon>Streptomycetaceae</taxon>
        <taxon>Streptomyces</taxon>
    </lineage>
</organism>
<comment type="caution">
    <text evidence="1">The sequence shown here is derived from an EMBL/GenBank/DDBJ whole genome shotgun (WGS) entry which is preliminary data.</text>
</comment>
<evidence type="ECO:0000313" key="1">
    <source>
        <dbReference type="EMBL" id="MCM2580473.1"/>
    </source>
</evidence>
<keyword evidence="2" id="KW-1185">Reference proteome</keyword>
<evidence type="ECO:0000313" key="2">
    <source>
        <dbReference type="Proteomes" id="UP001167160"/>
    </source>
</evidence>
<dbReference type="Proteomes" id="UP001167160">
    <property type="component" value="Unassembled WGS sequence"/>
</dbReference>